<reference evidence="2 3" key="1">
    <citation type="journal article" date="2015" name="Fungal Genet. Biol.">
        <title>Evolution of novel wood decay mechanisms in Agaricales revealed by the genome sequences of Fistulina hepatica and Cylindrobasidium torrendii.</title>
        <authorList>
            <person name="Floudas D."/>
            <person name="Held B.W."/>
            <person name="Riley R."/>
            <person name="Nagy L.G."/>
            <person name="Koehler G."/>
            <person name="Ransdell A.S."/>
            <person name="Younus H."/>
            <person name="Chow J."/>
            <person name="Chiniquy J."/>
            <person name="Lipzen A."/>
            <person name="Tritt A."/>
            <person name="Sun H."/>
            <person name="Haridas S."/>
            <person name="LaButti K."/>
            <person name="Ohm R.A."/>
            <person name="Kues U."/>
            <person name="Blanchette R.A."/>
            <person name="Grigoriev I.V."/>
            <person name="Minto R.E."/>
            <person name="Hibbett D.S."/>
        </authorList>
    </citation>
    <scope>NUCLEOTIDE SEQUENCE [LARGE SCALE GENOMIC DNA]</scope>
    <source>
        <strain evidence="2 3">ATCC 64428</strain>
    </source>
</reference>
<gene>
    <name evidence="2" type="ORF">FISHEDRAFT_40674</name>
</gene>
<dbReference type="InterPro" id="IPR052935">
    <property type="entry name" value="Mg2+_PAP"/>
</dbReference>
<dbReference type="Pfam" id="PF09949">
    <property type="entry name" value="APP1_cat"/>
    <property type="match status" value="1"/>
</dbReference>
<dbReference type="EMBL" id="KN881721">
    <property type="protein sequence ID" value="KIY49745.1"/>
    <property type="molecule type" value="Genomic_DNA"/>
</dbReference>
<name>A0A0D7AHF8_9AGAR</name>
<proteinExistence type="predicted"/>
<dbReference type="PANTHER" id="PTHR28208:SF1">
    <property type="entry name" value="FILAMENT ORGANIZATION PROTEIN APP1-LIKE, PUTATIVE (AFU_ORTHOLOGUE AFUA_1G06650)-RELATED"/>
    <property type="match status" value="1"/>
</dbReference>
<evidence type="ECO:0000313" key="2">
    <source>
        <dbReference type="EMBL" id="KIY49745.1"/>
    </source>
</evidence>
<accession>A0A0D7AHF8</accession>
<dbReference type="AlphaFoldDB" id="A0A0D7AHF8"/>
<dbReference type="GO" id="GO:0030479">
    <property type="term" value="C:actin cortical patch"/>
    <property type="evidence" value="ECO:0007669"/>
    <property type="project" value="TreeGrafter"/>
</dbReference>
<feature type="domain" description="Phosphatidate phosphatase APP1 catalytic" evidence="1">
    <location>
        <begin position="1"/>
        <end position="136"/>
    </location>
</feature>
<sequence>IDDTVKVTDVLNTLEMLERTFLEDYIPVPGMPALYASLAESLSDPQFIYITGSPFQLFPFLKPFIETAYNASNGPVYTQNLTILDFEGIIEQLTDDDSIYEYKLTAIDNIHGMYPQKTFLTVGDSTQKDPETYAEL</sequence>
<feature type="non-terminal residue" evidence="2">
    <location>
        <position position="1"/>
    </location>
</feature>
<protein>
    <recommendedName>
        <fullName evidence="1">Phosphatidate phosphatase APP1 catalytic domain-containing protein</fullName>
    </recommendedName>
</protein>
<evidence type="ECO:0000259" key="1">
    <source>
        <dbReference type="Pfam" id="PF09949"/>
    </source>
</evidence>
<dbReference type="InterPro" id="IPR019236">
    <property type="entry name" value="APP1_cat"/>
</dbReference>
<dbReference type="GO" id="GO:0008195">
    <property type="term" value="F:phosphatidate phosphatase activity"/>
    <property type="evidence" value="ECO:0007669"/>
    <property type="project" value="InterPro"/>
</dbReference>
<evidence type="ECO:0000313" key="3">
    <source>
        <dbReference type="Proteomes" id="UP000054144"/>
    </source>
</evidence>
<dbReference type="OrthoDB" id="414243at2759"/>
<dbReference type="Proteomes" id="UP000054144">
    <property type="component" value="Unassembled WGS sequence"/>
</dbReference>
<keyword evidence="3" id="KW-1185">Reference proteome</keyword>
<dbReference type="PANTHER" id="PTHR28208">
    <property type="entry name" value="PHOSPHATIDATE PHOSPHATASE APP1"/>
    <property type="match status" value="1"/>
</dbReference>
<organism evidence="2 3">
    <name type="scientific">Fistulina hepatica ATCC 64428</name>
    <dbReference type="NCBI Taxonomy" id="1128425"/>
    <lineage>
        <taxon>Eukaryota</taxon>
        <taxon>Fungi</taxon>
        <taxon>Dikarya</taxon>
        <taxon>Basidiomycota</taxon>
        <taxon>Agaricomycotina</taxon>
        <taxon>Agaricomycetes</taxon>
        <taxon>Agaricomycetidae</taxon>
        <taxon>Agaricales</taxon>
        <taxon>Fistulinaceae</taxon>
        <taxon>Fistulina</taxon>
    </lineage>
</organism>